<dbReference type="InParanoid" id="A0A6P8Y3F8"/>
<name>A0A6P8Y3F8_THRPL</name>
<dbReference type="CTD" id="129787"/>
<dbReference type="Proteomes" id="UP000515158">
    <property type="component" value="Unplaced"/>
</dbReference>
<dbReference type="AlphaFoldDB" id="A0A6P8Y3F8"/>
<organism evidence="4">
    <name type="scientific">Thrips palmi</name>
    <name type="common">Melon thrips</name>
    <dbReference type="NCBI Taxonomy" id="161013"/>
    <lineage>
        <taxon>Eukaryota</taxon>
        <taxon>Metazoa</taxon>
        <taxon>Ecdysozoa</taxon>
        <taxon>Arthropoda</taxon>
        <taxon>Hexapoda</taxon>
        <taxon>Insecta</taxon>
        <taxon>Pterygota</taxon>
        <taxon>Neoptera</taxon>
        <taxon>Paraneoptera</taxon>
        <taxon>Thysanoptera</taxon>
        <taxon>Terebrantia</taxon>
        <taxon>Thripoidea</taxon>
        <taxon>Thripidae</taxon>
        <taxon>Thrips</taxon>
    </lineage>
</organism>
<feature type="transmembrane region" description="Helical" evidence="2">
    <location>
        <begin position="91"/>
        <end position="115"/>
    </location>
</feature>
<evidence type="ECO:0000256" key="2">
    <source>
        <dbReference type="SAM" id="Phobius"/>
    </source>
</evidence>
<feature type="transmembrane region" description="Helical" evidence="2">
    <location>
        <begin position="52"/>
        <end position="71"/>
    </location>
</feature>
<evidence type="ECO:0000256" key="1">
    <source>
        <dbReference type="SAM" id="MobiDB-lite"/>
    </source>
</evidence>
<reference evidence="4" key="1">
    <citation type="submission" date="2025-08" db="UniProtKB">
        <authorList>
            <consortium name="RefSeq"/>
        </authorList>
    </citation>
    <scope>IDENTIFICATION</scope>
    <source>
        <tissue evidence="4">Total insect</tissue>
    </source>
</reference>
<proteinExistence type="predicted"/>
<keyword evidence="2 4" id="KW-0812">Transmembrane</keyword>
<keyword evidence="2" id="KW-1133">Transmembrane helix</keyword>
<dbReference type="FunCoup" id="A0A6P8Y3F8">
    <property type="interactions" value="841"/>
</dbReference>
<sequence>MATIQPLVLDELSGIWNFLVSIEWRDPCMVALIAFHVIVTSTVLLTRNHSNFQIILFFILLLLVYFSENINELASNNWRLMATHQYFDSKGMFISMVFSIPILLNCMGMVASWLYQSSQLMTKLKKAQLRQQAQLSAQGKQVPSTYGSTQLQQHSKQD</sequence>
<gene>
    <name evidence="4" type="primary">LOC117639371</name>
</gene>
<dbReference type="RefSeq" id="XP_034230850.1">
    <property type="nucleotide sequence ID" value="XM_034374959.1"/>
</dbReference>
<evidence type="ECO:0000313" key="3">
    <source>
        <dbReference type="Proteomes" id="UP000515158"/>
    </source>
</evidence>
<protein>
    <submittedName>
        <fullName evidence="4">Transmembrane protein 18</fullName>
    </submittedName>
</protein>
<dbReference type="InterPro" id="IPR026721">
    <property type="entry name" value="TMEM18"/>
</dbReference>
<dbReference type="Pfam" id="PF14770">
    <property type="entry name" value="TMEM18"/>
    <property type="match status" value="1"/>
</dbReference>
<accession>A0A6P8Y3F8</accession>
<evidence type="ECO:0000313" key="4">
    <source>
        <dbReference type="RefSeq" id="XP_034230850.1"/>
    </source>
</evidence>
<keyword evidence="3" id="KW-1185">Reference proteome</keyword>
<dbReference type="GeneID" id="117639371"/>
<dbReference type="OrthoDB" id="411535at2759"/>
<dbReference type="KEGG" id="tpal:117639371"/>
<keyword evidence="2" id="KW-0472">Membrane</keyword>
<feature type="transmembrane region" description="Helical" evidence="2">
    <location>
        <begin position="29"/>
        <end position="45"/>
    </location>
</feature>
<feature type="region of interest" description="Disordered" evidence="1">
    <location>
        <begin position="139"/>
        <end position="158"/>
    </location>
</feature>